<accession>A0A1E3Q820</accession>
<dbReference type="EMBL" id="KV454293">
    <property type="protein sequence ID" value="ODQ73853.1"/>
    <property type="molecule type" value="Genomic_DNA"/>
</dbReference>
<feature type="compositionally biased region" description="Polar residues" evidence="3">
    <location>
        <begin position="1"/>
        <end position="14"/>
    </location>
</feature>
<dbReference type="InterPro" id="IPR034228">
    <property type="entry name" value="Nop6_RRM"/>
</dbReference>
<dbReference type="GO" id="GO:0005730">
    <property type="term" value="C:nucleolus"/>
    <property type="evidence" value="ECO:0007669"/>
    <property type="project" value="TreeGrafter"/>
</dbReference>
<feature type="compositionally biased region" description="Basic and acidic residues" evidence="3">
    <location>
        <begin position="60"/>
        <end position="88"/>
    </location>
</feature>
<dbReference type="PANTHER" id="PTHR23236">
    <property type="entry name" value="EUKARYOTIC TRANSLATION INITIATION FACTOR 4B/4H"/>
    <property type="match status" value="1"/>
</dbReference>
<dbReference type="Pfam" id="PF00076">
    <property type="entry name" value="RRM_1"/>
    <property type="match status" value="1"/>
</dbReference>
<keyword evidence="6" id="KW-1185">Reference proteome</keyword>
<reference evidence="5 6" key="1">
    <citation type="journal article" date="2016" name="Proc. Natl. Acad. Sci. U.S.A.">
        <title>Comparative genomics of biotechnologically important yeasts.</title>
        <authorList>
            <person name="Riley R."/>
            <person name="Haridas S."/>
            <person name="Wolfe K.H."/>
            <person name="Lopes M.R."/>
            <person name="Hittinger C.T."/>
            <person name="Goeker M."/>
            <person name="Salamov A.A."/>
            <person name="Wisecaver J.H."/>
            <person name="Long T.M."/>
            <person name="Calvey C.H."/>
            <person name="Aerts A.L."/>
            <person name="Barry K.W."/>
            <person name="Choi C."/>
            <person name="Clum A."/>
            <person name="Coughlan A.Y."/>
            <person name="Deshpande S."/>
            <person name="Douglass A.P."/>
            <person name="Hanson S.J."/>
            <person name="Klenk H.-P."/>
            <person name="LaButti K.M."/>
            <person name="Lapidus A."/>
            <person name="Lindquist E.A."/>
            <person name="Lipzen A.M."/>
            <person name="Meier-Kolthoff J.P."/>
            <person name="Ohm R.A."/>
            <person name="Otillar R.P."/>
            <person name="Pangilinan J.L."/>
            <person name="Peng Y."/>
            <person name="Rokas A."/>
            <person name="Rosa C.A."/>
            <person name="Scheuner C."/>
            <person name="Sibirny A.A."/>
            <person name="Slot J.C."/>
            <person name="Stielow J.B."/>
            <person name="Sun H."/>
            <person name="Kurtzman C.P."/>
            <person name="Blackwell M."/>
            <person name="Grigoriev I.V."/>
            <person name="Jeffries T.W."/>
        </authorList>
    </citation>
    <scope>NUCLEOTIDE SEQUENCE [LARGE SCALE GENOMIC DNA]</scope>
    <source>
        <strain evidence="5 6">NRRL Y-11557</strain>
    </source>
</reference>
<gene>
    <name evidence="5" type="ORF">LIPSTDRAFT_70921</name>
</gene>
<dbReference type="PROSITE" id="PS50102">
    <property type="entry name" value="RRM"/>
    <property type="match status" value="1"/>
</dbReference>
<dbReference type="STRING" id="675824.A0A1E3Q820"/>
<evidence type="ECO:0000313" key="6">
    <source>
        <dbReference type="Proteomes" id="UP000094385"/>
    </source>
</evidence>
<protein>
    <recommendedName>
        <fullName evidence="4">RRM domain-containing protein</fullName>
    </recommendedName>
</protein>
<evidence type="ECO:0000256" key="1">
    <source>
        <dbReference type="ARBA" id="ARBA00022884"/>
    </source>
</evidence>
<dbReference type="Gene3D" id="3.30.70.330">
    <property type="match status" value="1"/>
</dbReference>
<evidence type="ECO:0000256" key="2">
    <source>
        <dbReference type="PROSITE-ProRule" id="PRU00176"/>
    </source>
</evidence>
<feature type="region of interest" description="Disordered" evidence="3">
    <location>
        <begin position="206"/>
        <end position="227"/>
    </location>
</feature>
<organism evidence="5 6">
    <name type="scientific">Lipomyces starkeyi NRRL Y-11557</name>
    <dbReference type="NCBI Taxonomy" id="675824"/>
    <lineage>
        <taxon>Eukaryota</taxon>
        <taxon>Fungi</taxon>
        <taxon>Dikarya</taxon>
        <taxon>Ascomycota</taxon>
        <taxon>Saccharomycotina</taxon>
        <taxon>Lipomycetes</taxon>
        <taxon>Lipomycetales</taxon>
        <taxon>Lipomycetaceae</taxon>
        <taxon>Lipomyces</taxon>
    </lineage>
</organism>
<feature type="compositionally biased region" description="Basic and acidic residues" evidence="3">
    <location>
        <begin position="100"/>
        <end position="111"/>
    </location>
</feature>
<dbReference type="SMART" id="SM00360">
    <property type="entry name" value="RRM"/>
    <property type="match status" value="1"/>
</dbReference>
<dbReference type="InterPro" id="IPR000504">
    <property type="entry name" value="RRM_dom"/>
</dbReference>
<feature type="region of interest" description="Disordered" evidence="3">
    <location>
        <begin position="1"/>
        <end position="47"/>
    </location>
</feature>
<dbReference type="SUPFAM" id="SSF54928">
    <property type="entry name" value="RNA-binding domain, RBD"/>
    <property type="match status" value="1"/>
</dbReference>
<dbReference type="AlphaFoldDB" id="A0A1E3Q820"/>
<proteinExistence type="predicted"/>
<evidence type="ECO:0000256" key="3">
    <source>
        <dbReference type="SAM" id="MobiDB-lite"/>
    </source>
</evidence>
<dbReference type="Proteomes" id="UP000094385">
    <property type="component" value="Unassembled WGS sequence"/>
</dbReference>
<keyword evidence="1 2" id="KW-0694">RNA-binding</keyword>
<dbReference type="GO" id="GO:0019843">
    <property type="term" value="F:rRNA binding"/>
    <property type="evidence" value="ECO:0007669"/>
    <property type="project" value="TreeGrafter"/>
</dbReference>
<dbReference type="OrthoDB" id="167718at2759"/>
<feature type="region of interest" description="Disordered" evidence="3">
    <location>
        <begin position="243"/>
        <end position="269"/>
    </location>
</feature>
<dbReference type="GO" id="GO:0042274">
    <property type="term" value="P:ribosomal small subunit biogenesis"/>
    <property type="evidence" value="ECO:0007669"/>
    <property type="project" value="TreeGrafter"/>
</dbReference>
<dbReference type="InterPro" id="IPR035979">
    <property type="entry name" value="RBD_domain_sf"/>
</dbReference>
<dbReference type="CDD" id="cd12400">
    <property type="entry name" value="RRM_Nop6"/>
    <property type="match status" value="1"/>
</dbReference>
<name>A0A1E3Q820_LIPST</name>
<feature type="domain" description="RRM" evidence="4">
    <location>
        <begin position="129"/>
        <end position="208"/>
    </location>
</feature>
<dbReference type="InterPro" id="IPR012677">
    <property type="entry name" value="Nucleotide-bd_a/b_plait_sf"/>
</dbReference>
<dbReference type="PANTHER" id="PTHR23236:SF51">
    <property type="entry name" value="NUCLEOLAR PROTEIN 6"/>
    <property type="match status" value="1"/>
</dbReference>
<evidence type="ECO:0000313" key="5">
    <source>
        <dbReference type="EMBL" id="ODQ73853.1"/>
    </source>
</evidence>
<feature type="region of interest" description="Disordered" evidence="3">
    <location>
        <begin position="60"/>
        <end position="128"/>
    </location>
</feature>
<sequence>MSQVDLAGSTSSIDGKQLSKRKQRAAQFRDAVKRGENFSNKKTKSLSEAEYLALKEAKEVKKQAKLAERDQRQKEVLERKRAREEVEGKKRKAVDDEEAPVEKTNEDGDVQKRKRQKTEKGEKPQGPRFILFIGNLPYTATQTALQTHLTASKPDLIRIPTEKNTQKAKGFAFAEFTGQDASKRMNVCLRLHHTEFEGRRINVELTAGGGGKGTSRKQKLKEKNEKLEAERRELQEVKATKERTRIAANSAGEQSAGAFIHPSRMARVQ</sequence>
<evidence type="ECO:0000259" key="4">
    <source>
        <dbReference type="PROSITE" id="PS50102"/>
    </source>
</evidence>